<dbReference type="Proteomes" id="UP000095280">
    <property type="component" value="Unplaced"/>
</dbReference>
<organism evidence="2 3">
    <name type="scientific">Macrostomum lignano</name>
    <dbReference type="NCBI Taxonomy" id="282301"/>
    <lineage>
        <taxon>Eukaryota</taxon>
        <taxon>Metazoa</taxon>
        <taxon>Spiralia</taxon>
        <taxon>Lophotrochozoa</taxon>
        <taxon>Platyhelminthes</taxon>
        <taxon>Rhabditophora</taxon>
        <taxon>Macrostomorpha</taxon>
        <taxon>Macrostomida</taxon>
        <taxon>Macrostomidae</taxon>
        <taxon>Macrostomum</taxon>
    </lineage>
</organism>
<feature type="transmembrane region" description="Helical" evidence="1">
    <location>
        <begin position="35"/>
        <end position="56"/>
    </location>
</feature>
<evidence type="ECO:0000256" key="1">
    <source>
        <dbReference type="SAM" id="Phobius"/>
    </source>
</evidence>
<dbReference type="WBParaSite" id="maker-uti_cns_0007417-snap-gene-0.9-mRNA-1">
    <property type="protein sequence ID" value="maker-uti_cns_0007417-snap-gene-0.9-mRNA-1"/>
    <property type="gene ID" value="maker-uti_cns_0007417-snap-gene-0.9"/>
</dbReference>
<evidence type="ECO:0000313" key="3">
    <source>
        <dbReference type="WBParaSite" id="maker-uti_cns_0007417-snap-gene-0.9-mRNA-1"/>
    </source>
</evidence>
<keyword evidence="2" id="KW-1185">Reference proteome</keyword>
<proteinExistence type="predicted"/>
<keyword evidence="1" id="KW-0472">Membrane</keyword>
<evidence type="ECO:0000313" key="2">
    <source>
        <dbReference type="Proteomes" id="UP000095280"/>
    </source>
</evidence>
<reference evidence="3" key="1">
    <citation type="submission" date="2016-11" db="UniProtKB">
        <authorList>
            <consortium name="WormBaseParasite"/>
        </authorList>
    </citation>
    <scope>IDENTIFICATION</scope>
</reference>
<name>A0A1I8HRK5_9PLAT</name>
<sequence>AVKRLCRRLPPCSSGQGNPAVQHPKLHSPSQKCRCYGPLATGTLLIFFCTHLQVFLARARLRVFLTTPHQNCTWLPVESSLVTFELAQNSSSAGPQPDAAACSVLLTPDPQFGQRAENFVFRIVNRHLVCQLSILIDDLVNNKSLSVCSWPREIFQTSLSVRLLSQAEPSAEPAEFQQHSNSLKADPLLLTAAAFYR</sequence>
<keyword evidence="1" id="KW-1133">Transmembrane helix</keyword>
<dbReference type="AlphaFoldDB" id="A0A1I8HRK5"/>
<protein>
    <submittedName>
        <fullName evidence="3">Integrin_alpha2 domain-containing protein</fullName>
    </submittedName>
</protein>
<accession>A0A1I8HRK5</accession>
<keyword evidence="1" id="KW-0812">Transmembrane</keyword>